<keyword evidence="3" id="KW-1185">Reference proteome</keyword>
<keyword evidence="1" id="KW-0812">Transmembrane</keyword>
<dbReference type="STRING" id="1029756.W911_05005"/>
<name>V5SBI1_9HYPH</name>
<dbReference type="OrthoDB" id="7933800at2"/>
<dbReference type="HOGENOM" id="CLU_198222_0_0_5"/>
<feature type="transmembrane region" description="Helical" evidence="1">
    <location>
        <begin position="12"/>
        <end position="33"/>
    </location>
</feature>
<sequence>MSADRTAPRKRVPWIAAWFFLDAVVALAPPLYWSFDGKQTPILGLPASVFYFVAVATCITASIVAAYLAEARAGDLG</sequence>
<reference evidence="2 3" key="1">
    <citation type="journal article" date="2014" name="Genome Announc.">
        <title>Complete Genome Sequence of Hyphomicrobium nitrativorans Strain NL23, a Denitrifying Bacterium Isolated from Biofilm of a Methanol-Fed Denitrification System Treating Seawater at the Montreal Biodome.</title>
        <authorList>
            <person name="Martineau C."/>
            <person name="Villeneuve C."/>
            <person name="Mauffrey F."/>
            <person name="Villemur R."/>
        </authorList>
    </citation>
    <scope>NUCLEOTIDE SEQUENCE [LARGE SCALE GENOMIC DNA]</scope>
    <source>
        <strain evidence="2">NL23</strain>
    </source>
</reference>
<dbReference type="RefSeq" id="WP_023786405.1">
    <property type="nucleotide sequence ID" value="NC_022997.1"/>
</dbReference>
<feature type="transmembrane region" description="Helical" evidence="1">
    <location>
        <begin position="45"/>
        <end position="69"/>
    </location>
</feature>
<accession>V5SBI1</accession>
<dbReference type="EMBL" id="CP006912">
    <property type="protein sequence ID" value="AHB47883.1"/>
    <property type="molecule type" value="Genomic_DNA"/>
</dbReference>
<dbReference type="KEGG" id="hni:W911_05005"/>
<dbReference type="PATRIC" id="fig|1029756.8.peg.1054"/>
<evidence type="ECO:0000256" key="1">
    <source>
        <dbReference type="SAM" id="Phobius"/>
    </source>
</evidence>
<organism evidence="2 3">
    <name type="scientific">Hyphomicrobium nitrativorans NL23</name>
    <dbReference type="NCBI Taxonomy" id="1029756"/>
    <lineage>
        <taxon>Bacteria</taxon>
        <taxon>Pseudomonadati</taxon>
        <taxon>Pseudomonadota</taxon>
        <taxon>Alphaproteobacteria</taxon>
        <taxon>Hyphomicrobiales</taxon>
        <taxon>Hyphomicrobiaceae</taxon>
        <taxon>Hyphomicrobium</taxon>
    </lineage>
</organism>
<proteinExistence type="predicted"/>
<evidence type="ECO:0000313" key="3">
    <source>
        <dbReference type="Proteomes" id="UP000018542"/>
    </source>
</evidence>
<dbReference type="AlphaFoldDB" id="V5SBI1"/>
<keyword evidence="1" id="KW-1133">Transmembrane helix</keyword>
<evidence type="ECO:0000313" key="2">
    <source>
        <dbReference type="EMBL" id="AHB47883.1"/>
    </source>
</evidence>
<gene>
    <name evidence="2" type="ORF">W911_05005</name>
</gene>
<protein>
    <submittedName>
        <fullName evidence="2">Uncharacterized protein</fullName>
    </submittedName>
</protein>
<keyword evidence="1" id="KW-0472">Membrane</keyword>
<dbReference type="Proteomes" id="UP000018542">
    <property type="component" value="Chromosome"/>
</dbReference>